<dbReference type="AlphaFoldDB" id="A0A433VG74"/>
<dbReference type="InterPro" id="IPR043519">
    <property type="entry name" value="NT_sf"/>
</dbReference>
<proteinExistence type="predicted"/>
<organism evidence="1 2">
    <name type="scientific">Dulcicalothrix desertica PCC 7102</name>
    <dbReference type="NCBI Taxonomy" id="232991"/>
    <lineage>
        <taxon>Bacteria</taxon>
        <taxon>Bacillati</taxon>
        <taxon>Cyanobacteriota</taxon>
        <taxon>Cyanophyceae</taxon>
        <taxon>Nostocales</taxon>
        <taxon>Calotrichaceae</taxon>
        <taxon>Dulcicalothrix</taxon>
    </lineage>
</organism>
<dbReference type="Proteomes" id="UP000271624">
    <property type="component" value="Unassembled WGS sequence"/>
</dbReference>
<protein>
    <recommendedName>
        <fullName evidence="3">Nucleotidyltransferase</fullName>
    </recommendedName>
</protein>
<accession>A0A433VG74</accession>
<dbReference type="RefSeq" id="WP_127082350.1">
    <property type="nucleotide sequence ID" value="NZ_RSCL01000009.1"/>
</dbReference>
<dbReference type="OrthoDB" id="482054at2"/>
<comment type="caution">
    <text evidence="1">The sequence shown here is derived from an EMBL/GenBank/DDBJ whole genome shotgun (WGS) entry which is preliminary data.</text>
</comment>
<dbReference type="EMBL" id="RSCL01000009">
    <property type="protein sequence ID" value="RUT05094.1"/>
    <property type="molecule type" value="Genomic_DNA"/>
</dbReference>
<reference evidence="1" key="1">
    <citation type="submission" date="2018-12" db="EMBL/GenBank/DDBJ databases">
        <authorList>
            <person name="Will S."/>
            <person name="Neumann-Schaal M."/>
            <person name="Henke P."/>
        </authorList>
    </citation>
    <scope>NUCLEOTIDE SEQUENCE</scope>
    <source>
        <strain evidence="1">PCC 7102</strain>
    </source>
</reference>
<sequence length="299" mass="33860">MLQTSLGKIPLGYATQASDTSFEIERILIGRWQQMLPYEKAKLIKKSTLGCWKLCLIGILHDLPGAATQAIRREFIKRKLGATWIEVLCNQDNWVNLTGVEGISAIMEDAIWLAVKLGRILEELRIPYLVGGSVASSLLGEPRATLDLDLVVDVSASQIESLVNTLTTEFYISIDAVREAVERKASFNAIHLETTEKADFFILGNDEFSREKLRRRQLYTLSVEGDSSIYIYSAEDIILQKLRWYRMGMGVSDRQWRDLLGVLKVQALRLDFAYLQHWGRNLGLGDLLERALLQAGLER</sequence>
<dbReference type="SUPFAM" id="SSF81301">
    <property type="entry name" value="Nucleotidyltransferase"/>
    <property type="match status" value="1"/>
</dbReference>
<reference evidence="1" key="2">
    <citation type="journal article" date="2019" name="Genome Biol. Evol.">
        <title>Day and night: Metabolic profiles and evolutionary relationships of six axenic non-marine cyanobacteria.</title>
        <authorList>
            <person name="Will S.E."/>
            <person name="Henke P."/>
            <person name="Boedeker C."/>
            <person name="Huang S."/>
            <person name="Brinkmann H."/>
            <person name="Rohde M."/>
            <person name="Jarek M."/>
            <person name="Friedl T."/>
            <person name="Seufert S."/>
            <person name="Schumacher M."/>
            <person name="Overmann J."/>
            <person name="Neumann-Schaal M."/>
            <person name="Petersen J."/>
        </authorList>
    </citation>
    <scope>NUCLEOTIDE SEQUENCE [LARGE SCALE GENOMIC DNA]</scope>
    <source>
        <strain evidence="1">PCC 7102</strain>
    </source>
</reference>
<name>A0A433VG74_9CYAN</name>
<keyword evidence="2" id="KW-1185">Reference proteome</keyword>
<evidence type="ECO:0000313" key="1">
    <source>
        <dbReference type="EMBL" id="RUT05094.1"/>
    </source>
</evidence>
<dbReference type="Gene3D" id="3.30.460.40">
    <property type="match status" value="1"/>
</dbReference>
<evidence type="ECO:0000313" key="2">
    <source>
        <dbReference type="Proteomes" id="UP000271624"/>
    </source>
</evidence>
<gene>
    <name evidence="1" type="ORF">DSM106972_039150</name>
</gene>
<evidence type="ECO:0008006" key="3">
    <source>
        <dbReference type="Google" id="ProtNLM"/>
    </source>
</evidence>